<dbReference type="GO" id="GO:0005829">
    <property type="term" value="C:cytosol"/>
    <property type="evidence" value="ECO:0007669"/>
    <property type="project" value="TreeGrafter"/>
</dbReference>
<dbReference type="AlphaFoldDB" id="A0AA41Q5K8"/>
<accession>A0AA41Q5K8</accession>
<evidence type="ECO:0000313" key="1">
    <source>
        <dbReference type="EMBL" id="MCF2531993.1"/>
    </source>
</evidence>
<reference evidence="1" key="1">
    <citation type="submission" date="2022-01" db="EMBL/GenBank/DDBJ databases">
        <title>Genome-Based Taxonomic Classification of the Phylum Actinobacteria.</title>
        <authorList>
            <person name="Gao Y."/>
        </authorList>
    </citation>
    <scope>NUCLEOTIDE SEQUENCE</scope>
    <source>
        <strain evidence="1">KLBMP 8922</strain>
    </source>
</reference>
<dbReference type="EMBL" id="JAKFHA010000029">
    <property type="protein sequence ID" value="MCF2531993.1"/>
    <property type="molecule type" value="Genomic_DNA"/>
</dbReference>
<gene>
    <name evidence="1" type="ORF">LZ495_32920</name>
</gene>
<dbReference type="InterPro" id="IPR000944">
    <property type="entry name" value="Tscrpt_reg_Rrf2"/>
</dbReference>
<dbReference type="InterPro" id="IPR036388">
    <property type="entry name" value="WH-like_DNA-bd_sf"/>
</dbReference>
<evidence type="ECO:0000313" key="2">
    <source>
        <dbReference type="Proteomes" id="UP001165378"/>
    </source>
</evidence>
<dbReference type="Gene3D" id="1.10.10.10">
    <property type="entry name" value="Winged helix-like DNA-binding domain superfamily/Winged helix DNA-binding domain"/>
    <property type="match status" value="1"/>
</dbReference>
<dbReference type="SUPFAM" id="SSF46785">
    <property type="entry name" value="Winged helix' DNA-binding domain"/>
    <property type="match status" value="1"/>
</dbReference>
<dbReference type="NCBIfam" id="TIGR00738">
    <property type="entry name" value="rrf2_super"/>
    <property type="match status" value="1"/>
</dbReference>
<dbReference type="PROSITE" id="PS51197">
    <property type="entry name" value="HTH_RRF2_2"/>
    <property type="match status" value="1"/>
</dbReference>
<dbReference type="InterPro" id="IPR030489">
    <property type="entry name" value="TR_Rrf2-type_CS"/>
</dbReference>
<comment type="caution">
    <text evidence="1">The sequence shown here is derived from an EMBL/GenBank/DDBJ whole genome shotgun (WGS) entry which is preliminary data.</text>
</comment>
<dbReference type="PROSITE" id="PS01332">
    <property type="entry name" value="HTH_RRF2_1"/>
    <property type="match status" value="1"/>
</dbReference>
<dbReference type="PANTHER" id="PTHR33221:SF15">
    <property type="entry name" value="HTH-TYPE TRANSCRIPTIONAL REGULATOR YWGB-RELATED"/>
    <property type="match status" value="1"/>
</dbReference>
<dbReference type="PANTHER" id="PTHR33221">
    <property type="entry name" value="WINGED HELIX-TURN-HELIX TRANSCRIPTIONAL REGULATOR, RRF2 FAMILY"/>
    <property type="match status" value="1"/>
</dbReference>
<proteinExistence type="predicted"/>
<keyword evidence="2" id="KW-1185">Reference proteome</keyword>
<dbReference type="Proteomes" id="UP001165378">
    <property type="component" value="Unassembled WGS sequence"/>
</dbReference>
<sequence length="161" mass="17675">MRMNEGVEWALHCCVNLSWIGPDQAVTAAKLAAFYDLPTAYLNKQLQALARAGIVSSSPGPRGGFRLAKAPARITLMDVVAAIEGPEDAFRCTEIRRQGPHAASQAEDPSPCLIDEAMRRAELAWRRELAAQTIADIRGKVEERAPDFPEQVRDWYATGKA</sequence>
<dbReference type="InterPro" id="IPR036390">
    <property type="entry name" value="WH_DNA-bd_sf"/>
</dbReference>
<organism evidence="1 2">
    <name type="scientific">Yinghuangia soli</name>
    <dbReference type="NCBI Taxonomy" id="2908204"/>
    <lineage>
        <taxon>Bacteria</taxon>
        <taxon>Bacillati</taxon>
        <taxon>Actinomycetota</taxon>
        <taxon>Actinomycetes</taxon>
        <taxon>Kitasatosporales</taxon>
        <taxon>Streptomycetaceae</taxon>
        <taxon>Yinghuangia</taxon>
    </lineage>
</organism>
<dbReference type="Pfam" id="PF02082">
    <property type="entry name" value="Rrf2"/>
    <property type="match status" value="1"/>
</dbReference>
<protein>
    <submittedName>
        <fullName evidence="1">Rrf2 family transcriptional regulator</fullName>
    </submittedName>
</protein>
<name>A0AA41Q5K8_9ACTN</name>
<dbReference type="GO" id="GO:0003700">
    <property type="term" value="F:DNA-binding transcription factor activity"/>
    <property type="evidence" value="ECO:0007669"/>
    <property type="project" value="TreeGrafter"/>
</dbReference>